<accession>A0A9W7H8J0</accession>
<dbReference type="EMBL" id="BSYR01000010">
    <property type="protein sequence ID" value="GMI72937.1"/>
    <property type="molecule type" value="Genomic_DNA"/>
</dbReference>
<sequence>MLKDDVHIVLELPPHSKTLDIEAVGSLITDADIRKEAKLKDYVGTVPPLLTKTKVVNFLRFSNRLGLDPLPPELQVWNIPCLFNYCRIKPSSIWTCSIRIYHFWKSTLTDNLCSISKD</sequence>
<proteinExistence type="predicted"/>
<dbReference type="PANTHER" id="PTHR31933:SF4">
    <property type="entry name" value="O-FUCOSYLTRANSFERASE 8"/>
    <property type="match status" value="1"/>
</dbReference>
<dbReference type="Proteomes" id="UP001165190">
    <property type="component" value="Unassembled WGS sequence"/>
</dbReference>
<dbReference type="OrthoDB" id="1627048at2759"/>
<comment type="caution">
    <text evidence="1">The sequence shown here is derived from an EMBL/GenBank/DDBJ whole genome shotgun (WGS) entry which is preliminary data.</text>
</comment>
<evidence type="ECO:0000313" key="1">
    <source>
        <dbReference type="EMBL" id="GMI72937.1"/>
    </source>
</evidence>
<protein>
    <submittedName>
        <fullName evidence="1">Uncharacterized protein</fullName>
    </submittedName>
</protein>
<keyword evidence="2" id="KW-1185">Reference proteome</keyword>
<gene>
    <name evidence="1" type="ORF">HRI_000963000</name>
</gene>
<reference evidence="1" key="1">
    <citation type="submission" date="2023-05" db="EMBL/GenBank/DDBJ databases">
        <title>Genome and transcriptome analyses reveal genes involved in the formation of fine ridges on petal epidermal cells in Hibiscus trionum.</title>
        <authorList>
            <person name="Koshimizu S."/>
            <person name="Masuda S."/>
            <person name="Ishii T."/>
            <person name="Shirasu K."/>
            <person name="Hoshino A."/>
            <person name="Arita M."/>
        </authorList>
    </citation>
    <scope>NUCLEOTIDE SEQUENCE</scope>
    <source>
        <strain evidence="1">Hamamatsu line</strain>
    </source>
</reference>
<organism evidence="1 2">
    <name type="scientific">Hibiscus trionum</name>
    <name type="common">Flower of an hour</name>
    <dbReference type="NCBI Taxonomy" id="183268"/>
    <lineage>
        <taxon>Eukaryota</taxon>
        <taxon>Viridiplantae</taxon>
        <taxon>Streptophyta</taxon>
        <taxon>Embryophyta</taxon>
        <taxon>Tracheophyta</taxon>
        <taxon>Spermatophyta</taxon>
        <taxon>Magnoliopsida</taxon>
        <taxon>eudicotyledons</taxon>
        <taxon>Gunneridae</taxon>
        <taxon>Pentapetalae</taxon>
        <taxon>rosids</taxon>
        <taxon>malvids</taxon>
        <taxon>Malvales</taxon>
        <taxon>Malvaceae</taxon>
        <taxon>Malvoideae</taxon>
        <taxon>Hibiscus</taxon>
    </lineage>
</organism>
<dbReference type="InterPro" id="IPR052272">
    <property type="entry name" value="GT106_glycosyltransferase"/>
</dbReference>
<dbReference type="AlphaFoldDB" id="A0A9W7H8J0"/>
<name>A0A9W7H8J0_HIBTR</name>
<dbReference type="PANTHER" id="PTHR31933">
    <property type="entry name" value="O-FUCOSYLTRANSFERASE 2-RELATED"/>
    <property type="match status" value="1"/>
</dbReference>
<evidence type="ECO:0000313" key="2">
    <source>
        <dbReference type="Proteomes" id="UP001165190"/>
    </source>
</evidence>